<keyword evidence="2" id="KW-0479">Metal-binding</keyword>
<dbReference type="InterPro" id="IPR017896">
    <property type="entry name" value="4Fe4S_Fe-S-bd"/>
</dbReference>
<dbReference type="Pfam" id="PF00037">
    <property type="entry name" value="Fer4"/>
    <property type="match status" value="1"/>
</dbReference>
<dbReference type="InterPro" id="IPR001308">
    <property type="entry name" value="ETF_a/FixB"/>
</dbReference>
<evidence type="ECO:0000256" key="5">
    <source>
        <dbReference type="PIRSR" id="PIRSR000089-1"/>
    </source>
</evidence>
<evidence type="ECO:0000259" key="6">
    <source>
        <dbReference type="PROSITE" id="PS51379"/>
    </source>
</evidence>
<reference evidence="7 8" key="1">
    <citation type="submission" date="2021-11" db="EMBL/GenBank/DDBJ databases">
        <title>Lacrimispora sp. nov. NSJ-141 isolated from human feces.</title>
        <authorList>
            <person name="Abdugheni R."/>
        </authorList>
    </citation>
    <scope>NUCLEOTIDE SEQUENCE [LARGE SCALE GENOMIC DNA]</scope>
    <source>
        <strain evidence="7 8">NSJ-141</strain>
    </source>
</reference>
<proteinExistence type="inferred from homology"/>
<dbReference type="EMBL" id="JAJNOR010000001">
    <property type="protein sequence ID" value="MCD2491489.1"/>
    <property type="molecule type" value="Genomic_DNA"/>
</dbReference>
<dbReference type="InterPro" id="IPR014730">
    <property type="entry name" value="ETF_a/b_N"/>
</dbReference>
<dbReference type="Pfam" id="PF12800">
    <property type="entry name" value="Fer4_4"/>
    <property type="match status" value="1"/>
</dbReference>
<accession>A0AAP2RFY3</accession>
<dbReference type="Proteomes" id="UP001299265">
    <property type="component" value="Unassembled WGS sequence"/>
</dbReference>
<dbReference type="GO" id="GO:0046872">
    <property type="term" value="F:metal ion binding"/>
    <property type="evidence" value="ECO:0007669"/>
    <property type="project" value="UniProtKB-KW"/>
</dbReference>
<dbReference type="InterPro" id="IPR014731">
    <property type="entry name" value="ETF_asu_C"/>
</dbReference>
<keyword evidence="3" id="KW-0408">Iron</keyword>
<protein>
    <submittedName>
        <fullName evidence="7">Electron transfer flavoprotein subunit alpha</fullName>
    </submittedName>
</protein>
<evidence type="ECO:0000313" key="7">
    <source>
        <dbReference type="EMBL" id="MCD2491489.1"/>
    </source>
</evidence>
<dbReference type="PANTHER" id="PTHR43153">
    <property type="entry name" value="ELECTRON TRANSFER FLAVOPROTEIN ALPHA"/>
    <property type="match status" value="1"/>
</dbReference>
<comment type="similarity">
    <text evidence="1">Belongs to the ETF alpha-subunit/FixB family.</text>
</comment>
<organism evidence="7 8">
    <name type="scientific">Lientehia hominis</name>
    <dbReference type="NCBI Taxonomy" id="2897778"/>
    <lineage>
        <taxon>Bacteria</taxon>
        <taxon>Bacillati</taxon>
        <taxon>Bacillota</taxon>
        <taxon>Clostridia</taxon>
        <taxon>Lachnospirales</taxon>
        <taxon>Lachnospiraceae</taxon>
        <taxon>Lientehia</taxon>
    </lineage>
</organism>
<dbReference type="InterPro" id="IPR017900">
    <property type="entry name" value="4Fe4S_Fe_S_CS"/>
</dbReference>
<feature type="binding site" evidence="5">
    <location>
        <position position="360"/>
    </location>
    <ligand>
        <name>FAD</name>
        <dbReference type="ChEBI" id="CHEBI:57692"/>
    </ligand>
</feature>
<dbReference type="PIRSF" id="PIRSF000089">
    <property type="entry name" value="Electra_flavoP_a"/>
    <property type="match status" value="1"/>
</dbReference>
<dbReference type="RefSeq" id="WP_231061418.1">
    <property type="nucleotide sequence ID" value="NZ_JAJNOR010000001.1"/>
</dbReference>
<evidence type="ECO:0000313" key="8">
    <source>
        <dbReference type="Proteomes" id="UP001299265"/>
    </source>
</evidence>
<dbReference type="PROSITE" id="PS00198">
    <property type="entry name" value="4FE4S_FER_1"/>
    <property type="match status" value="2"/>
</dbReference>
<dbReference type="PROSITE" id="PS51379">
    <property type="entry name" value="4FE4S_FER_2"/>
    <property type="match status" value="2"/>
</dbReference>
<dbReference type="SUPFAM" id="SSF52467">
    <property type="entry name" value="DHS-like NAD/FAD-binding domain"/>
    <property type="match status" value="1"/>
</dbReference>
<dbReference type="SMART" id="SM00893">
    <property type="entry name" value="ETF"/>
    <property type="match status" value="1"/>
</dbReference>
<comment type="caution">
    <text evidence="7">The sequence shown here is derived from an EMBL/GenBank/DDBJ whole genome shotgun (WGS) entry which is preliminary data.</text>
</comment>
<dbReference type="GO" id="GO:0009055">
    <property type="term" value="F:electron transfer activity"/>
    <property type="evidence" value="ECO:0007669"/>
    <property type="project" value="InterPro"/>
</dbReference>
<dbReference type="Gene3D" id="3.40.50.1220">
    <property type="entry name" value="TPP-binding domain"/>
    <property type="match status" value="1"/>
</dbReference>
<feature type="domain" description="4Fe-4S ferredoxin-type" evidence="6">
    <location>
        <begin position="33"/>
        <end position="59"/>
    </location>
</feature>
<dbReference type="Gene3D" id="3.30.70.20">
    <property type="match status" value="1"/>
</dbReference>
<feature type="binding site" evidence="5">
    <location>
        <position position="283"/>
    </location>
    <ligand>
        <name>FAD</name>
        <dbReference type="ChEBI" id="CHEBI:57692"/>
    </ligand>
</feature>
<comment type="cofactor">
    <cofactor evidence="5">
        <name>FAD</name>
        <dbReference type="ChEBI" id="CHEBI:57692"/>
    </cofactor>
    <text evidence="5">Binds 1 FAD per dimer.</text>
</comment>
<evidence type="ECO:0000256" key="2">
    <source>
        <dbReference type="ARBA" id="ARBA00022723"/>
    </source>
</evidence>
<keyword evidence="5" id="KW-0274">FAD</keyword>
<dbReference type="InterPro" id="IPR014729">
    <property type="entry name" value="Rossmann-like_a/b/a_fold"/>
</dbReference>
<feature type="domain" description="4Fe-4S ferredoxin-type" evidence="6">
    <location>
        <begin position="2"/>
        <end position="31"/>
    </location>
</feature>
<dbReference type="Gene3D" id="3.40.50.620">
    <property type="entry name" value="HUPs"/>
    <property type="match status" value="1"/>
</dbReference>
<dbReference type="GO" id="GO:0033539">
    <property type="term" value="P:fatty acid beta-oxidation using acyl-CoA dehydrogenase"/>
    <property type="evidence" value="ECO:0007669"/>
    <property type="project" value="TreeGrafter"/>
</dbReference>
<name>A0AAP2RFY3_9FIRM</name>
<feature type="binding site" evidence="5">
    <location>
        <begin position="308"/>
        <end position="309"/>
    </location>
    <ligand>
        <name>FAD</name>
        <dbReference type="ChEBI" id="CHEBI:57692"/>
    </ligand>
</feature>
<dbReference type="SUPFAM" id="SSF52402">
    <property type="entry name" value="Adenine nucleotide alpha hydrolases-like"/>
    <property type="match status" value="1"/>
</dbReference>
<dbReference type="Pfam" id="PF01012">
    <property type="entry name" value="ETF"/>
    <property type="match status" value="1"/>
</dbReference>
<dbReference type="Pfam" id="PF00766">
    <property type="entry name" value="ETF_alpha"/>
    <property type="match status" value="1"/>
</dbReference>
<dbReference type="InterPro" id="IPR029035">
    <property type="entry name" value="DHS-like_NAD/FAD-binding_dom"/>
</dbReference>
<dbReference type="CDD" id="cd01715">
    <property type="entry name" value="ETF_alpha"/>
    <property type="match status" value="1"/>
</dbReference>
<evidence type="ECO:0000256" key="3">
    <source>
        <dbReference type="ARBA" id="ARBA00023004"/>
    </source>
</evidence>
<gene>
    <name evidence="7" type="ORF">LQE92_02455</name>
</gene>
<dbReference type="PANTHER" id="PTHR43153:SF1">
    <property type="entry name" value="ELECTRON TRANSFER FLAVOPROTEIN SUBUNIT ALPHA, MITOCHONDRIAL"/>
    <property type="match status" value="1"/>
</dbReference>
<dbReference type="InterPro" id="IPR033947">
    <property type="entry name" value="ETF_alpha_N"/>
</dbReference>
<feature type="binding site" evidence="5">
    <location>
        <begin position="322"/>
        <end position="326"/>
    </location>
    <ligand>
        <name>FAD</name>
        <dbReference type="ChEBI" id="CHEBI:57692"/>
    </ligand>
</feature>
<dbReference type="SUPFAM" id="SSF54862">
    <property type="entry name" value="4Fe-4S ferredoxins"/>
    <property type="match status" value="1"/>
</dbReference>
<evidence type="ECO:0000256" key="4">
    <source>
        <dbReference type="ARBA" id="ARBA00023014"/>
    </source>
</evidence>
<keyword evidence="4" id="KW-0411">Iron-sulfur</keyword>
<keyword evidence="8" id="KW-1185">Reference proteome</keyword>
<dbReference type="AlphaFoldDB" id="A0AAP2RFY3"/>
<keyword evidence="5" id="KW-0285">Flavoprotein</keyword>
<sequence>MDFLKFDSDRCDLCGLCVEKCPFLALTMEADGIAVNEACRMCGVCVKGCPENAIRFEQKAGTVDKKEWNGILVYGEQENDRIHPVVYELIGEAGRLAEEAGYEVNVVLTGGEGTRENGEDLLLYGVDKVFVYEHPGFYGFKADCYADAVADCIAAQKPSVVLIGATPLGRSLAPRLSTRFHTGLTADCTKLEMKDNTDLVQIRPAFGGNIMAQIVISNSRPQFATVRYKVMDSAKKVEEPKGQVVVCPVSEDLVRSRITVTEIAPVRKSKSIEEEEILVVAGRGVKSEKDIAMVKELAEVLGGQLCFTRPMVEAGYGDTAHQIGLSGRTVKPKLIITCGVSGAIQFTSCMNGSECIVAVNSDPEALIFGIAHYCVVDDLCRVVPELIRKIRAEGKE</sequence>
<evidence type="ECO:0000256" key="1">
    <source>
        <dbReference type="ARBA" id="ARBA00005817"/>
    </source>
</evidence>
<dbReference type="GO" id="GO:0051536">
    <property type="term" value="F:iron-sulfur cluster binding"/>
    <property type="evidence" value="ECO:0007669"/>
    <property type="project" value="UniProtKB-KW"/>
</dbReference>
<dbReference type="GO" id="GO:0050660">
    <property type="term" value="F:flavin adenine dinucleotide binding"/>
    <property type="evidence" value="ECO:0007669"/>
    <property type="project" value="InterPro"/>
</dbReference>